<evidence type="ECO:0000313" key="1">
    <source>
        <dbReference type="Ensembl" id="ENSGEVP00005013184.1"/>
    </source>
</evidence>
<evidence type="ECO:0000313" key="2">
    <source>
        <dbReference type="Proteomes" id="UP000694390"/>
    </source>
</evidence>
<reference evidence="1" key="1">
    <citation type="submission" date="2025-08" db="UniProtKB">
        <authorList>
            <consortium name="Ensembl"/>
        </authorList>
    </citation>
    <scope>IDENTIFICATION</scope>
</reference>
<dbReference type="OrthoDB" id="9836371at2759"/>
<dbReference type="Ensembl" id="ENSGEVT00005013809.1">
    <property type="protein sequence ID" value="ENSGEVP00005013184.1"/>
    <property type="gene ID" value="ENSGEVG00005009333.1"/>
</dbReference>
<keyword evidence="2" id="KW-1185">Reference proteome</keyword>
<dbReference type="Proteomes" id="UP000694390">
    <property type="component" value="Unassembled WGS sequence"/>
</dbReference>
<dbReference type="GeneTree" id="ENSGT01030000236477"/>
<reference evidence="1" key="2">
    <citation type="submission" date="2025-09" db="UniProtKB">
        <authorList>
            <consortium name="Ensembl"/>
        </authorList>
    </citation>
    <scope>IDENTIFICATION</scope>
</reference>
<name>A0A8C4WAM4_9SAUR</name>
<dbReference type="AlphaFoldDB" id="A0A8C4WAM4"/>
<protein>
    <submittedName>
        <fullName evidence="1">Uncharacterized protein</fullName>
    </submittedName>
</protein>
<sequence length="85" mass="9678">MNRPEQNVSDYKKWMKLGSIMSGRLFSETNMKSFGKDCSRGCECFPEKGGRVSTNNNLLFYFTILPIAVLDCLNEATKRTSETKI</sequence>
<proteinExistence type="predicted"/>
<organism evidence="1 2">
    <name type="scientific">Gopherus evgoodei</name>
    <name type="common">Goodes thornscrub tortoise</name>
    <dbReference type="NCBI Taxonomy" id="1825980"/>
    <lineage>
        <taxon>Eukaryota</taxon>
        <taxon>Metazoa</taxon>
        <taxon>Chordata</taxon>
        <taxon>Craniata</taxon>
        <taxon>Vertebrata</taxon>
        <taxon>Euteleostomi</taxon>
        <taxon>Archelosauria</taxon>
        <taxon>Testudinata</taxon>
        <taxon>Testudines</taxon>
        <taxon>Cryptodira</taxon>
        <taxon>Durocryptodira</taxon>
        <taxon>Testudinoidea</taxon>
        <taxon>Testudinidae</taxon>
        <taxon>Gopherus</taxon>
    </lineage>
</organism>
<accession>A0A8C4WAM4</accession>